<dbReference type="RefSeq" id="WP_394837404.1">
    <property type="nucleotide sequence ID" value="NZ_CP089929.1"/>
</dbReference>
<keyword evidence="2" id="KW-0812">Transmembrane</keyword>
<reference evidence="4" key="1">
    <citation type="submission" date="2021-12" db="EMBL/GenBank/DDBJ databases">
        <title>Discovery of the Pendulisporaceae a myxobacterial family with distinct sporulation behavior and unique specialized metabolism.</title>
        <authorList>
            <person name="Garcia R."/>
            <person name="Popoff A."/>
            <person name="Bader C.D."/>
            <person name="Loehr J."/>
            <person name="Walesch S."/>
            <person name="Walt C."/>
            <person name="Boldt J."/>
            <person name="Bunk B."/>
            <person name="Haeckl F.J.F.P.J."/>
            <person name="Gunesch A.P."/>
            <person name="Birkelbach J."/>
            <person name="Nuebel U."/>
            <person name="Pietschmann T."/>
            <person name="Bach T."/>
            <person name="Mueller R."/>
        </authorList>
    </citation>
    <scope>NUCLEOTIDE SEQUENCE</scope>
    <source>
        <strain evidence="4">MSr11367</strain>
    </source>
</reference>
<dbReference type="InterPro" id="IPR051943">
    <property type="entry name" value="TRAFAC_Dynamin-like_GTPase"/>
</dbReference>
<sequence length="617" mass="68032">MTTTQGDSMDDALGQFQKRQNEVTGALEELSDLARSLGAKSLNERIGRDLVRKLAEDRFHLVVVGEFNHGKSTFVNALLGHAALPVGVTPTTAAIHHLRYADQPEATVVFSNGRRESFPFEQVRRFSVGGDSHPDEVDFLEVGYPAPLLKERILLVDTPGVNDLSLQRADITYSYIPRADAVLFLLDAGQILKESERVFLQDKLLKASRDKIVFVITKWDLLNKDEQGEALGYAKEQLARLIKDPVVFPVSAEESLVRAEKGETGPESSGMPELVTHLTRFLAEERGRILLDNALGEGLNVVKLLQKGIDARARAIAMKSEDLARRIETLTKDLQGQAGTIEQRRVQIKEEVAGIKASARKDLERFVDDVIRQLPNVVDSAKGEDLKQYLPSFLSDTFQRWAEAETKEIATALEALAEKTVALVKDDAHESAKRIAETMGTGEVKRLDVQVDTFRYDMGIAALFTVGIGVMFANVLLGGLLALAAPILALALRGRFEGEYRKKALEQAPEVLRAAAAKVGPKIDEMVDDFAQKLDTWVVTAGEELHREVLEVLKSTEDARKSGLKDEAATKKDVEEQNARLGAAETRITTMRAELWAPAPAKEPDADRVRVADSDLN</sequence>
<dbReference type="Gene3D" id="3.40.50.300">
    <property type="entry name" value="P-loop containing nucleotide triphosphate hydrolases"/>
    <property type="match status" value="1"/>
</dbReference>
<feature type="compositionally biased region" description="Basic and acidic residues" evidence="1">
    <location>
        <begin position="602"/>
        <end position="617"/>
    </location>
</feature>
<keyword evidence="2" id="KW-1133">Transmembrane helix</keyword>
<keyword evidence="5" id="KW-1185">Reference proteome</keyword>
<dbReference type="InterPro" id="IPR045063">
    <property type="entry name" value="Dynamin_N"/>
</dbReference>
<evidence type="ECO:0000256" key="1">
    <source>
        <dbReference type="SAM" id="MobiDB-lite"/>
    </source>
</evidence>
<dbReference type="CDD" id="cd09912">
    <property type="entry name" value="DLP_2"/>
    <property type="match status" value="1"/>
</dbReference>
<dbReference type="InterPro" id="IPR027417">
    <property type="entry name" value="P-loop_NTPase"/>
</dbReference>
<feature type="transmembrane region" description="Helical" evidence="2">
    <location>
        <begin position="459"/>
        <end position="492"/>
    </location>
</feature>
<dbReference type="PANTHER" id="PTHR43681:SF1">
    <property type="entry name" value="SARCALUMENIN"/>
    <property type="match status" value="1"/>
</dbReference>
<dbReference type="SUPFAM" id="SSF52540">
    <property type="entry name" value="P-loop containing nucleoside triphosphate hydrolases"/>
    <property type="match status" value="1"/>
</dbReference>
<dbReference type="InterPro" id="IPR030381">
    <property type="entry name" value="G_DYNAMIN_dom"/>
</dbReference>
<protein>
    <submittedName>
        <fullName evidence="4">Dynamin family protein</fullName>
    </submittedName>
</protein>
<dbReference type="Pfam" id="PF00350">
    <property type="entry name" value="Dynamin_N"/>
    <property type="match status" value="1"/>
</dbReference>
<proteinExistence type="predicted"/>
<organism evidence="4 5">
    <name type="scientific">Pendulispora rubella</name>
    <dbReference type="NCBI Taxonomy" id="2741070"/>
    <lineage>
        <taxon>Bacteria</taxon>
        <taxon>Pseudomonadati</taxon>
        <taxon>Myxococcota</taxon>
        <taxon>Myxococcia</taxon>
        <taxon>Myxococcales</taxon>
        <taxon>Sorangiineae</taxon>
        <taxon>Pendulisporaceae</taxon>
        <taxon>Pendulispora</taxon>
    </lineage>
</organism>
<dbReference type="EMBL" id="CP089983">
    <property type="protein sequence ID" value="WXB07738.1"/>
    <property type="molecule type" value="Genomic_DNA"/>
</dbReference>
<gene>
    <name evidence="4" type="ORF">LVJ94_10895</name>
</gene>
<dbReference type="PANTHER" id="PTHR43681">
    <property type="entry name" value="TRANSMEMBRANE GTPASE FZO"/>
    <property type="match status" value="1"/>
</dbReference>
<feature type="domain" description="Dynamin-type G" evidence="3">
    <location>
        <begin position="55"/>
        <end position="296"/>
    </location>
</feature>
<feature type="region of interest" description="Disordered" evidence="1">
    <location>
        <begin position="596"/>
        <end position="617"/>
    </location>
</feature>
<evidence type="ECO:0000313" key="4">
    <source>
        <dbReference type="EMBL" id="WXB07738.1"/>
    </source>
</evidence>
<dbReference type="PROSITE" id="PS51718">
    <property type="entry name" value="G_DYNAMIN_2"/>
    <property type="match status" value="1"/>
</dbReference>
<accession>A0ABZ2LCU1</accession>
<evidence type="ECO:0000256" key="2">
    <source>
        <dbReference type="SAM" id="Phobius"/>
    </source>
</evidence>
<evidence type="ECO:0000259" key="3">
    <source>
        <dbReference type="PROSITE" id="PS51718"/>
    </source>
</evidence>
<keyword evidence="2" id="KW-0472">Membrane</keyword>
<evidence type="ECO:0000313" key="5">
    <source>
        <dbReference type="Proteomes" id="UP001374803"/>
    </source>
</evidence>
<name>A0ABZ2LCU1_9BACT</name>
<dbReference type="Proteomes" id="UP001374803">
    <property type="component" value="Chromosome"/>
</dbReference>